<evidence type="ECO:0000313" key="3">
    <source>
        <dbReference type="EMBL" id="MDQ0363691.1"/>
    </source>
</evidence>
<gene>
    <name evidence="3" type="ORF">J2S42_000360</name>
</gene>
<dbReference type="Pfam" id="PF02517">
    <property type="entry name" value="Rce1-like"/>
    <property type="match status" value="1"/>
</dbReference>
<feature type="transmembrane region" description="Helical" evidence="1">
    <location>
        <begin position="214"/>
        <end position="232"/>
    </location>
</feature>
<feature type="transmembrane region" description="Helical" evidence="1">
    <location>
        <begin position="118"/>
        <end position="140"/>
    </location>
</feature>
<protein>
    <submittedName>
        <fullName evidence="3">Membrane protease YdiL (CAAX protease family)</fullName>
    </submittedName>
</protein>
<dbReference type="InterPro" id="IPR003675">
    <property type="entry name" value="Rce1/LyrA-like_dom"/>
</dbReference>
<evidence type="ECO:0000313" key="4">
    <source>
        <dbReference type="Proteomes" id="UP001240236"/>
    </source>
</evidence>
<keyword evidence="4" id="KW-1185">Reference proteome</keyword>
<sequence length="301" mass="31189">MTTTLDAPRTAAAPVPYHRLARTARHRWWRPLAGTLLVTAGALVAALGPYLVAGLVGLGLGAPQDEFGWPSLGDEADLAVGLAGLGLVIPVVLLAARGVQKRPAGTVSSVAGRLRWRWLGRCVLLAVPAVGLMYGVLFLLPAPAEEETVAFAGWPRFALGAAVVLLLTPFQAAGEEYLFRGWLVQAFGSWFRSPWPGIVVSAVAFGLLHGYGTPWGMADLIFFGVVAAVLTIRTGGLEAAIVLHAAGNVAGLLVAAAVGALAGEETATDASALVAAVDMVMVTLYAAAVLRQARAQSLVSR</sequence>
<evidence type="ECO:0000259" key="2">
    <source>
        <dbReference type="Pfam" id="PF02517"/>
    </source>
</evidence>
<feature type="transmembrane region" description="Helical" evidence="1">
    <location>
        <begin position="270"/>
        <end position="290"/>
    </location>
</feature>
<dbReference type="GO" id="GO:0004175">
    <property type="term" value="F:endopeptidase activity"/>
    <property type="evidence" value="ECO:0007669"/>
    <property type="project" value="UniProtKB-ARBA"/>
</dbReference>
<evidence type="ECO:0000256" key="1">
    <source>
        <dbReference type="SAM" id="Phobius"/>
    </source>
</evidence>
<dbReference type="PANTHER" id="PTHR43592:SF15">
    <property type="entry name" value="CAAX AMINO TERMINAL PROTEASE FAMILY PROTEIN"/>
    <property type="match status" value="1"/>
</dbReference>
<feature type="transmembrane region" description="Helical" evidence="1">
    <location>
        <begin position="32"/>
        <end position="58"/>
    </location>
</feature>
<dbReference type="EMBL" id="JAUSUZ010000001">
    <property type="protein sequence ID" value="MDQ0363691.1"/>
    <property type="molecule type" value="Genomic_DNA"/>
</dbReference>
<feature type="transmembrane region" description="Helical" evidence="1">
    <location>
        <begin position="152"/>
        <end position="170"/>
    </location>
</feature>
<keyword evidence="1" id="KW-0812">Transmembrane</keyword>
<dbReference type="GO" id="GO:0080120">
    <property type="term" value="P:CAAX-box protein maturation"/>
    <property type="evidence" value="ECO:0007669"/>
    <property type="project" value="UniProtKB-ARBA"/>
</dbReference>
<feature type="transmembrane region" description="Helical" evidence="1">
    <location>
        <begin position="78"/>
        <end position="97"/>
    </location>
</feature>
<dbReference type="AlphaFoldDB" id="A0AAE4AVG2"/>
<keyword evidence="1" id="KW-1133">Transmembrane helix</keyword>
<keyword evidence="3" id="KW-0645">Protease</keyword>
<keyword evidence="1" id="KW-0472">Membrane</keyword>
<organism evidence="3 4">
    <name type="scientific">Catenuloplanes indicus</name>
    <dbReference type="NCBI Taxonomy" id="137267"/>
    <lineage>
        <taxon>Bacteria</taxon>
        <taxon>Bacillati</taxon>
        <taxon>Actinomycetota</taxon>
        <taxon>Actinomycetes</taxon>
        <taxon>Micromonosporales</taxon>
        <taxon>Micromonosporaceae</taxon>
        <taxon>Catenuloplanes</taxon>
    </lineage>
</organism>
<dbReference type="Proteomes" id="UP001240236">
    <property type="component" value="Unassembled WGS sequence"/>
</dbReference>
<proteinExistence type="predicted"/>
<dbReference type="RefSeq" id="WP_307234513.1">
    <property type="nucleotide sequence ID" value="NZ_JAUSUZ010000001.1"/>
</dbReference>
<keyword evidence="3" id="KW-0378">Hydrolase</keyword>
<accession>A0AAE4AVG2</accession>
<name>A0AAE4AVG2_9ACTN</name>
<dbReference type="GO" id="GO:0006508">
    <property type="term" value="P:proteolysis"/>
    <property type="evidence" value="ECO:0007669"/>
    <property type="project" value="UniProtKB-KW"/>
</dbReference>
<comment type="caution">
    <text evidence="3">The sequence shown here is derived from an EMBL/GenBank/DDBJ whole genome shotgun (WGS) entry which is preliminary data.</text>
</comment>
<feature type="domain" description="CAAX prenyl protease 2/Lysostaphin resistance protein A-like" evidence="2">
    <location>
        <begin position="161"/>
        <end position="249"/>
    </location>
</feature>
<dbReference type="PANTHER" id="PTHR43592">
    <property type="entry name" value="CAAX AMINO TERMINAL PROTEASE"/>
    <property type="match status" value="1"/>
</dbReference>
<feature type="transmembrane region" description="Helical" evidence="1">
    <location>
        <begin position="239"/>
        <end position="258"/>
    </location>
</feature>
<reference evidence="3 4" key="1">
    <citation type="submission" date="2023-07" db="EMBL/GenBank/DDBJ databases">
        <title>Sequencing the genomes of 1000 actinobacteria strains.</title>
        <authorList>
            <person name="Klenk H.-P."/>
        </authorList>
    </citation>
    <scope>NUCLEOTIDE SEQUENCE [LARGE SCALE GENOMIC DNA]</scope>
    <source>
        <strain evidence="3 4">DSM 44709</strain>
    </source>
</reference>
<feature type="transmembrane region" description="Helical" evidence="1">
    <location>
        <begin position="182"/>
        <end position="208"/>
    </location>
</feature>